<evidence type="ECO:0000313" key="2">
    <source>
        <dbReference type="EMBL" id="GAA3359514.1"/>
    </source>
</evidence>
<dbReference type="Proteomes" id="UP001500483">
    <property type="component" value="Unassembled WGS sequence"/>
</dbReference>
<accession>A0ABP6RRR7</accession>
<reference evidence="3" key="1">
    <citation type="journal article" date="2019" name="Int. J. Syst. Evol. Microbiol.">
        <title>The Global Catalogue of Microorganisms (GCM) 10K type strain sequencing project: providing services to taxonomists for standard genome sequencing and annotation.</title>
        <authorList>
            <consortium name="The Broad Institute Genomics Platform"/>
            <consortium name="The Broad Institute Genome Sequencing Center for Infectious Disease"/>
            <person name="Wu L."/>
            <person name="Ma J."/>
        </authorList>
    </citation>
    <scope>NUCLEOTIDE SEQUENCE [LARGE SCALE GENOMIC DNA]</scope>
    <source>
        <strain evidence="3">JCM 9687</strain>
    </source>
</reference>
<name>A0ABP6RRR7_9PSEU</name>
<feature type="domain" description="Amidase" evidence="1">
    <location>
        <begin position="2"/>
        <end position="414"/>
    </location>
</feature>
<dbReference type="EMBL" id="BAAAYK010000038">
    <property type="protein sequence ID" value="GAA3359514.1"/>
    <property type="molecule type" value="Genomic_DNA"/>
</dbReference>
<protein>
    <submittedName>
        <fullName evidence="2">Amidase</fullName>
    </submittedName>
</protein>
<proteinExistence type="predicted"/>
<dbReference type="Gene3D" id="3.90.1300.10">
    <property type="entry name" value="Amidase signature (AS) domain"/>
    <property type="match status" value="1"/>
</dbReference>
<comment type="caution">
    <text evidence="2">The sequence shown here is derived from an EMBL/GenBank/DDBJ whole genome shotgun (WGS) entry which is preliminary data.</text>
</comment>
<organism evidence="2 3">
    <name type="scientific">Saccharopolyspora gregorii</name>
    <dbReference type="NCBI Taxonomy" id="33914"/>
    <lineage>
        <taxon>Bacteria</taxon>
        <taxon>Bacillati</taxon>
        <taxon>Actinomycetota</taxon>
        <taxon>Actinomycetes</taxon>
        <taxon>Pseudonocardiales</taxon>
        <taxon>Pseudonocardiaceae</taxon>
        <taxon>Saccharopolyspora</taxon>
    </lineage>
</organism>
<dbReference type="PANTHER" id="PTHR11895:SF176">
    <property type="entry name" value="AMIDASE AMID-RELATED"/>
    <property type="match status" value="1"/>
</dbReference>
<sequence>MRAGLDRAAAENPRLRALISTRDEAALREADELDAAGGEPGPLHGLTTTIKDNIDVAGVPTTAGTRHHATGPAAADATVTRLLRAAGAVVLGKANLAEFALGVVGRNATFGDCRNALDESRISGGSSSGSAVSVAAGMCAASLGTDTGGSGRVPAAVNGIVGVRPTLGRVSGAGVFPVSTSFDTVTPIARDVRTAAAVLAVLDAWDPADPSSVRAERVPVRSALADGAAGLRVGVPVNFFFDDVDPGVAAVVRTAIRSLGRACGPVREVRVPGAELAQQRMLDVLYPEAAAVHADRVRDRPGTIDPDVLRRIRLGHDVPPERRERSREWRRDFQRGVHALFADVDVLVTPTIPVDVPRRDAVDLADSTRSIARFTYAWSMYGGPAVSVPCGVHPGSGMPVGLQLTAAPWCDHLALRAALVAEELLAP</sequence>
<dbReference type="SUPFAM" id="SSF75304">
    <property type="entry name" value="Amidase signature (AS) enzymes"/>
    <property type="match status" value="1"/>
</dbReference>
<evidence type="ECO:0000313" key="3">
    <source>
        <dbReference type="Proteomes" id="UP001500483"/>
    </source>
</evidence>
<evidence type="ECO:0000259" key="1">
    <source>
        <dbReference type="Pfam" id="PF01425"/>
    </source>
</evidence>
<dbReference type="InterPro" id="IPR023631">
    <property type="entry name" value="Amidase_dom"/>
</dbReference>
<dbReference type="InterPro" id="IPR036928">
    <property type="entry name" value="AS_sf"/>
</dbReference>
<dbReference type="PANTHER" id="PTHR11895">
    <property type="entry name" value="TRANSAMIDASE"/>
    <property type="match status" value="1"/>
</dbReference>
<keyword evidence="3" id="KW-1185">Reference proteome</keyword>
<gene>
    <name evidence="2" type="ORF">GCM10020366_35840</name>
</gene>
<dbReference type="Pfam" id="PF01425">
    <property type="entry name" value="Amidase"/>
    <property type="match status" value="1"/>
</dbReference>
<dbReference type="InterPro" id="IPR000120">
    <property type="entry name" value="Amidase"/>
</dbReference>